<dbReference type="Proteomes" id="UP000008549">
    <property type="component" value="Unassembled WGS sequence"/>
</dbReference>
<feature type="chain" id="PRO_5002730736" evidence="1">
    <location>
        <begin position="18"/>
        <end position="358"/>
    </location>
</feature>
<dbReference type="RefSeq" id="XP_045095601.1">
    <property type="nucleotide sequence ID" value="XM_045245009.1"/>
</dbReference>
<dbReference type="KEGG" id="cbr:CBG_15038"/>
<evidence type="ECO:0000313" key="3">
    <source>
        <dbReference type="EMBL" id="CAP33417.2"/>
    </source>
</evidence>
<evidence type="ECO:0000313" key="5">
    <source>
        <dbReference type="WormBase" id="CBG15038"/>
    </source>
</evidence>
<keyword evidence="1" id="KW-0732">Signal</keyword>
<dbReference type="InParanoid" id="A8XL92"/>
<dbReference type="eggNOG" id="ENOG502TKKE">
    <property type="taxonomic scope" value="Eukaryota"/>
</dbReference>
<feature type="signal peptide" evidence="1">
    <location>
        <begin position="1"/>
        <end position="17"/>
    </location>
</feature>
<dbReference type="AlphaFoldDB" id="A8XL92"/>
<reference evidence="3 4" key="1">
    <citation type="journal article" date="2003" name="PLoS Biol.">
        <title>The genome sequence of Caenorhabditis briggsae: a platform for comparative genomics.</title>
        <authorList>
            <person name="Stein L.D."/>
            <person name="Bao Z."/>
            <person name="Blasiar D."/>
            <person name="Blumenthal T."/>
            <person name="Brent M.R."/>
            <person name="Chen N."/>
            <person name="Chinwalla A."/>
            <person name="Clarke L."/>
            <person name="Clee C."/>
            <person name="Coghlan A."/>
            <person name="Coulson A."/>
            <person name="D'Eustachio P."/>
            <person name="Fitch D.H."/>
            <person name="Fulton L.A."/>
            <person name="Fulton R.E."/>
            <person name="Griffiths-Jones S."/>
            <person name="Harris T.W."/>
            <person name="Hillier L.W."/>
            <person name="Kamath R."/>
            <person name="Kuwabara P.E."/>
            <person name="Mardis E.R."/>
            <person name="Marra M.A."/>
            <person name="Miner T.L."/>
            <person name="Minx P."/>
            <person name="Mullikin J.C."/>
            <person name="Plumb R.W."/>
            <person name="Rogers J."/>
            <person name="Schein J.E."/>
            <person name="Sohrmann M."/>
            <person name="Spieth J."/>
            <person name="Stajich J.E."/>
            <person name="Wei C."/>
            <person name="Willey D."/>
            <person name="Wilson R.K."/>
            <person name="Durbin R."/>
            <person name="Waterston R.H."/>
        </authorList>
    </citation>
    <scope>NUCLEOTIDE SEQUENCE [LARGE SCALE GENOMIC DNA]</scope>
    <source>
        <strain evidence="3 4">AF16</strain>
    </source>
</reference>
<reference evidence="3 4" key="2">
    <citation type="journal article" date="2011" name="PLoS Genet.">
        <title>Caenorhabditis briggsae recombinant inbred line genotypes reveal inter-strain incompatibility and the evolution of recombination.</title>
        <authorList>
            <person name="Ross J.A."/>
            <person name="Koboldt D.C."/>
            <person name="Staisch J.E."/>
            <person name="Chamberlin H.M."/>
            <person name="Gupta B.P."/>
            <person name="Miller R.D."/>
            <person name="Baird S.E."/>
            <person name="Haag E.S."/>
        </authorList>
    </citation>
    <scope>NUCLEOTIDE SEQUENCE [LARGE SCALE GENOMIC DNA]</scope>
    <source>
        <strain evidence="3 4">AF16</strain>
    </source>
</reference>
<dbReference type="SMART" id="SM00605">
    <property type="entry name" value="CW"/>
    <property type="match status" value="1"/>
</dbReference>
<evidence type="ECO:0000313" key="4">
    <source>
        <dbReference type="Proteomes" id="UP000008549"/>
    </source>
</evidence>
<dbReference type="EMBL" id="HE600932">
    <property type="protein sequence ID" value="CAP33417.2"/>
    <property type="molecule type" value="Genomic_DNA"/>
</dbReference>
<gene>
    <name evidence="3 5" type="ORF">CBG15038</name>
    <name evidence="3" type="ORF">CBG_15038</name>
</gene>
<keyword evidence="4" id="KW-1185">Reference proteome</keyword>
<dbReference type="PANTHER" id="PTHR47629:SF1">
    <property type="entry name" value="C-TYPE LECTIN DOMAIN-CONTAINING PROTEIN-RELATED"/>
    <property type="match status" value="1"/>
</dbReference>
<evidence type="ECO:0000259" key="2">
    <source>
        <dbReference type="SMART" id="SM00605"/>
    </source>
</evidence>
<name>A8XL92_CAEBR</name>
<evidence type="ECO:0000256" key="1">
    <source>
        <dbReference type="SAM" id="SignalP"/>
    </source>
</evidence>
<feature type="domain" description="PAN-3" evidence="2">
    <location>
        <begin position="3"/>
        <end position="143"/>
    </location>
</feature>
<sequence length="358" mass="40031">MKSLLTLFLVFDFLTSGTHVMIEVWGKPNSLKNAKNLGNITWNSCMMACHGSEVCIIAHLRSQACYLYNEVAMGTVNRTKPQNMVVAFKANATNANGECFDVEPIEISGAIFHYKNTSENPKWIHYTISLSGNQWKVVYRLKTISISMKSELSVSSRDVVKNVKSIGQLATFGPRSNDRDKRRIYKNNYSCSDGTWAVFRSDSSIACYTKLYAVQGPGDFNYTYSKTGCEQQSGSPLAGLHYKEDMSYMNSLVEALKPVKGLDSFYSRIDGIRTTACQKTPTTEYCMSVKGFNFVGQPVKSFDSYNWVTNSSSREKSGYDCLVLVSDKKKPLRVDVKSCTKNSPLTVQLVFCSKPAFT</sequence>
<dbReference type="InterPro" id="IPR006583">
    <property type="entry name" value="PAN-3_domain"/>
</dbReference>
<dbReference type="CTD" id="8574840"/>
<proteinExistence type="predicted"/>
<dbReference type="Pfam" id="PF08277">
    <property type="entry name" value="PAN_3"/>
    <property type="match status" value="1"/>
</dbReference>
<protein>
    <submittedName>
        <fullName evidence="3">Protein CBG15038</fullName>
    </submittedName>
</protein>
<accession>A8XL92</accession>
<organism evidence="3 4">
    <name type="scientific">Caenorhabditis briggsae</name>
    <dbReference type="NCBI Taxonomy" id="6238"/>
    <lineage>
        <taxon>Eukaryota</taxon>
        <taxon>Metazoa</taxon>
        <taxon>Ecdysozoa</taxon>
        <taxon>Nematoda</taxon>
        <taxon>Chromadorea</taxon>
        <taxon>Rhabditida</taxon>
        <taxon>Rhabditina</taxon>
        <taxon>Rhabditomorpha</taxon>
        <taxon>Rhabditoidea</taxon>
        <taxon>Rhabditidae</taxon>
        <taxon>Peloderinae</taxon>
        <taxon>Caenorhabditis</taxon>
    </lineage>
</organism>
<dbReference type="GeneID" id="8574840"/>
<dbReference type="PANTHER" id="PTHR47629">
    <property type="entry name" value="C-TYPE LECTIN-RELATED"/>
    <property type="match status" value="1"/>
</dbReference>
<dbReference type="WormBase" id="CBG15038">
    <property type="protein sequence ID" value="CBP49924"/>
    <property type="gene ID" value="WBGene00035387"/>
</dbReference>
<dbReference type="HOGENOM" id="CLU_045736_1_0_1"/>